<feature type="chain" id="PRO_5047417862" description="Lipoprotein" evidence="2">
    <location>
        <begin position="22"/>
        <end position="85"/>
    </location>
</feature>
<evidence type="ECO:0000256" key="1">
    <source>
        <dbReference type="SAM" id="MobiDB-lite"/>
    </source>
</evidence>
<evidence type="ECO:0008006" key="5">
    <source>
        <dbReference type="Google" id="ProtNLM"/>
    </source>
</evidence>
<feature type="region of interest" description="Disordered" evidence="1">
    <location>
        <begin position="40"/>
        <end position="85"/>
    </location>
</feature>
<comment type="caution">
    <text evidence="3">The sequence shown here is derived from an EMBL/GenBank/DDBJ whole genome shotgun (WGS) entry which is preliminary data.</text>
</comment>
<dbReference type="EMBL" id="JBDIME010000022">
    <property type="protein sequence ID" value="MEN2791985.1"/>
    <property type="molecule type" value="Genomic_DNA"/>
</dbReference>
<evidence type="ECO:0000313" key="4">
    <source>
        <dbReference type="Proteomes" id="UP001419910"/>
    </source>
</evidence>
<dbReference type="Proteomes" id="UP001419910">
    <property type="component" value="Unassembled WGS sequence"/>
</dbReference>
<protein>
    <recommendedName>
        <fullName evidence="5">Lipoprotein</fullName>
    </recommendedName>
</protein>
<reference evidence="3 4" key="1">
    <citation type="submission" date="2024-05" db="EMBL/GenBank/DDBJ databases">
        <authorList>
            <person name="Liu Q."/>
            <person name="Xin Y.-H."/>
        </authorList>
    </citation>
    <scope>NUCLEOTIDE SEQUENCE [LARGE SCALE GENOMIC DNA]</scope>
    <source>
        <strain evidence="3 4">CGMCC 1.10181</strain>
    </source>
</reference>
<sequence>MRRFLFPVAALLPMLAGGCLARTAVNVVTLPVKATSKAVDWTTTSQSEADRNAGRKARKEREKAMKECRKHGGPDCAQYERDGRN</sequence>
<gene>
    <name evidence="3" type="ORF">ABC974_20320</name>
</gene>
<feature type="compositionally biased region" description="Basic and acidic residues" evidence="1">
    <location>
        <begin position="48"/>
        <end position="85"/>
    </location>
</feature>
<evidence type="ECO:0000313" key="3">
    <source>
        <dbReference type="EMBL" id="MEN2791985.1"/>
    </source>
</evidence>
<dbReference type="PROSITE" id="PS51257">
    <property type="entry name" value="PROKAR_LIPOPROTEIN"/>
    <property type="match status" value="1"/>
</dbReference>
<feature type="signal peptide" evidence="2">
    <location>
        <begin position="1"/>
        <end position="21"/>
    </location>
</feature>
<keyword evidence="4" id="KW-1185">Reference proteome</keyword>
<dbReference type="RefSeq" id="WP_343889834.1">
    <property type="nucleotide sequence ID" value="NZ_BAAAEH010000024.1"/>
</dbReference>
<accession>A0ABU9Y867</accession>
<proteinExistence type="predicted"/>
<keyword evidence="2" id="KW-0732">Signal</keyword>
<organism evidence="3 4">
    <name type="scientific">Sphingomonas oligophenolica</name>
    <dbReference type="NCBI Taxonomy" id="301154"/>
    <lineage>
        <taxon>Bacteria</taxon>
        <taxon>Pseudomonadati</taxon>
        <taxon>Pseudomonadota</taxon>
        <taxon>Alphaproteobacteria</taxon>
        <taxon>Sphingomonadales</taxon>
        <taxon>Sphingomonadaceae</taxon>
        <taxon>Sphingomonas</taxon>
    </lineage>
</organism>
<name>A0ABU9Y867_9SPHN</name>
<evidence type="ECO:0000256" key="2">
    <source>
        <dbReference type="SAM" id="SignalP"/>
    </source>
</evidence>